<keyword evidence="13" id="KW-1185">Reference proteome</keyword>
<dbReference type="Gene3D" id="3.40.30.10">
    <property type="entry name" value="Glutaredoxin"/>
    <property type="match status" value="1"/>
</dbReference>
<keyword evidence="4" id="KW-0813">Transport</keyword>
<dbReference type="EMBL" id="DF237037">
    <property type="protein sequence ID" value="GAQ81698.1"/>
    <property type="molecule type" value="Genomic_DNA"/>
</dbReference>
<evidence type="ECO:0000256" key="9">
    <source>
        <dbReference type="ARBA" id="ARBA00023136"/>
    </source>
</evidence>
<evidence type="ECO:0000313" key="12">
    <source>
        <dbReference type="EMBL" id="GAQ81698.1"/>
    </source>
</evidence>
<keyword evidence="5" id="KW-0679">Respiratory chain</keyword>
<organism evidence="12 13">
    <name type="scientific">Klebsormidium nitens</name>
    <name type="common">Green alga</name>
    <name type="synonym">Ulothrix nitens</name>
    <dbReference type="NCBI Taxonomy" id="105231"/>
    <lineage>
        <taxon>Eukaryota</taxon>
        <taxon>Viridiplantae</taxon>
        <taxon>Streptophyta</taxon>
        <taxon>Klebsormidiophyceae</taxon>
        <taxon>Klebsormidiales</taxon>
        <taxon>Klebsormidiaceae</taxon>
        <taxon>Klebsormidium</taxon>
    </lineage>
</organism>
<dbReference type="Proteomes" id="UP000054558">
    <property type="component" value="Unassembled WGS sequence"/>
</dbReference>
<evidence type="ECO:0000256" key="10">
    <source>
        <dbReference type="PIRSR" id="PIRSR005822-1"/>
    </source>
</evidence>
<dbReference type="STRING" id="105231.A0A1Y1I0S3"/>
<dbReference type="PANTHER" id="PTHR12878">
    <property type="entry name" value="NADH-UBIQUINONE OXIDOREDUCTASE B8 SUBUNIT"/>
    <property type="match status" value="1"/>
</dbReference>
<evidence type="ECO:0000256" key="8">
    <source>
        <dbReference type="ARBA" id="ARBA00023128"/>
    </source>
</evidence>
<dbReference type="PIRSF" id="PIRSF005822">
    <property type="entry name" value="NDUA2"/>
    <property type="match status" value="1"/>
</dbReference>
<dbReference type="InterPro" id="IPR007741">
    <property type="entry name" value="Ribosomal_mL43/mS25/NADH_DH"/>
</dbReference>
<reference evidence="12 13" key="1">
    <citation type="journal article" date="2014" name="Nat. Commun.">
        <title>Klebsormidium flaccidum genome reveals primary factors for plant terrestrial adaptation.</title>
        <authorList>
            <person name="Hori K."/>
            <person name="Maruyama F."/>
            <person name="Fujisawa T."/>
            <person name="Togashi T."/>
            <person name="Yamamoto N."/>
            <person name="Seo M."/>
            <person name="Sato S."/>
            <person name="Yamada T."/>
            <person name="Mori H."/>
            <person name="Tajima N."/>
            <person name="Moriyama T."/>
            <person name="Ikeuchi M."/>
            <person name="Watanabe M."/>
            <person name="Wada H."/>
            <person name="Kobayashi K."/>
            <person name="Saito M."/>
            <person name="Masuda T."/>
            <person name="Sasaki-Sekimoto Y."/>
            <person name="Mashiguchi K."/>
            <person name="Awai K."/>
            <person name="Shimojima M."/>
            <person name="Masuda S."/>
            <person name="Iwai M."/>
            <person name="Nobusawa T."/>
            <person name="Narise T."/>
            <person name="Kondo S."/>
            <person name="Saito H."/>
            <person name="Sato R."/>
            <person name="Murakawa M."/>
            <person name="Ihara Y."/>
            <person name="Oshima-Yamada Y."/>
            <person name="Ohtaka K."/>
            <person name="Satoh M."/>
            <person name="Sonobe K."/>
            <person name="Ishii M."/>
            <person name="Ohtani R."/>
            <person name="Kanamori-Sato M."/>
            <person name="Honoki R."/>
            <person name="Miyazaki D."/>
            <person name="Mochizuki H."/>
            <person name="Umetsu J."/>
            <person name="Higashi K."/>
            <person name="Shibata D."/>
            <person name="Kamiya Y."/>
            <person name="Sato N."/>
            <person name="Nakamura Y."/>
            <person name="Tabata S."/>
            <person name="Ida S."/>
            <person name="Kurokawa K."/>
            <person name="Ohta H."/>
        </authorList>
    </citation>
    <scope>NUCLEOTIDE SEQUENCE [LARGE SCALE GENOMIC DNA]</scope>
    <source>
        <strain evidence="12 13">NIES-2285</strain>
    </source>
</reference>
<feature type="domain" description="Ribosomal protein/NADH dehydrogenase" evidence="11">
    <location>
        <begin position="20"/>
        <end position="93"/>
    </location>
</feature>
<accession>A0A1Y1I0S3</accession>
<evidence type="ECO:0000256" key="7">
    <source>
        <dbReference type="ARBA" id="ARBA00022982"/>
    </source>
</evidence>
<dbReference type="GO" id="GO:0005743">
    <property type="term" value="C:mitochondrial inner membrane"/>
    <property type="evidence" value="ECO:0007669"/>
    <property type="project" value="UniProtKB-SubCell"/>
</dbReference>
<evidence type="ECO:0000256" key="2">
    <source>
        <dbReference type="ARBA" id="ARBA00004443"/>
    </source>
</evidence>
<proteinExistence type="inferred from homology"/>
<dbReference type="InterPro" id="IPR016464">
    <property type="entry name" value="NADH_Ub_cplx-1_asu_su-2"/>
</dbReference>
<feature type="disulfide bond" description="Redox-active" evidence="10">
    <location>
        <begin position="19"/>
        <end position="53"/>
    </location>
</feature>
<name>A0A1Y1I0S3_KLENI</name>
<keyword evidence="6" id="KW-0999">Mitochondrion inner membrane</keyword>
<sequence>MAWRASLSKTVQELRIHLCQTSPSSKGVRDFVAHRYQELKNQNPQLPILIRECSGVQPRLFARFDYGKEKAVGLDGLDEAAVESKLEELVKTKPQ</sequence>
<dbReference type="OrthoDB" id="10250268at2759"/>
<dbReference type="OMA" id="FIEQQYV"/>
<dbReference type="InterPro" id="IPR036249">
    <property type="entry name" value="Thioredoxin-like_sf"/>
</dbReference>
<dbReference type="FunFam" id="3.40.30.10:FF:000179">
    <property type="entry name" value="NADH-ubiquinone oxidoreductase 10.5 kDa subunit"/>
    <property type="match status" value="1"/>
</dbReference>
<keyword evidence="10" id="KW-1015">Disulfide bond</keyword>
<evidence type="ECO:0000256" key="6">
    <source>
        <dbReference type="ARBA" id="ARBA00022792"/>
    </source>
</evidence>
<keyword evidence="12" id="KW-0830">Ubiquinone</keyword>
<keyword evidence="7" id="KW-0249">Electron transport</keyword>
<comment type="subcellular location">
    <subcellularLocation>
        <location evidence="2">Mitochondrion inner membrane</location>
        <topology evidence="2">Peripheral membrane protein</topology>
        <orientation evidence="2">Matrix side</orientation>
    </subcellularLocation>
</comment>
<evidence type="ECO:0000256" key="5">
    <source>
        <dbReference type="ARBA" id="ARBA00022660"/>
    </source>
</evidence>
<dbReference type="PANTHER" id="PTHR12878:SF0">
    <property type="entry name" value="NADH DEHYDROGENASE [UBIQUINONE] 1 ALPHA SUBCOMPLEX SUBUNIT 2"/>
    <property type="match status" value="1"/>
</dbReference>
<gene>
    <name evidence="12" type="ORF">KFL_000880120</name>
</gene>
<evidence type="ECO:0000259" key="11">
    <source>
        <dbReference type="SMART" id="SM00916"/>
    </source>
</evidence>
<evidence type="ECO:0000256" key="3">
    <source>
        <dbReference type="ARBA" id="ARBA00008939"/>
    </source>
</evidence>
<protein>
    <submittedName>
        <fullName evidence="12">NADH dehydrogenase (Ubiquinone) 1 alpha subcomplex 2</fullName>
    </submittedName>
</protein>
<evidence type="ECO:0000256" key="1">
    <source>
        <dbReference type="ARBA" id="ARBA00003195"/>
    </source>
</evidence>
<evidence type="ECO:0000256" key="4">
    <source>
        <dbReference type="ARBA" id="ARBA00022448"/>
    </source>
</evidence>
<keyword evidence="8" id="KW-0496">Mitochondrion</keyword>
<evidence type="ECO:0000313" key="13">
    <source>
        <dbReference type="Proteomes" id="UP000054558"/>
    </source>
</evidence>
<dbReference type="SMART" id="SM00916">
    <property type="entry name" value="L51_S25_CI-B8"/>
    <property type="match status" value="1"/>
</dbReference>
<dbReference type="GO" id="GO:0045271">
    <property type="term" value="C:respiratory chain complex I"/>
    <property type="evidence" value="ECO:0000318"/>
    <property type="project" value="GO_Central"/>
</dbReference>
<dbReference type="Pfam" id="PF05047">
    <property type="entry name" value="L51_S25_CI-B8"/>
    <property type="match status" value="1"/>
</dbReference>
<comment type="function">
    <text evidence="1">Accessory subunit of the mitochondrial membrane respiratory chain NADH dehydrogenase (Complex I), that is believed not to be involved in catalysis. Complex I functions in the transfer of electrons from NADH to the respiratory chain. The immediate electron acceptor for the enzyme is believed to be ubiquinone.</text>
</comment>
<dbReference type="AlphaFoldDB" id="A0A1Y1I0S3"/>
<comment type="similarity">
    <text evidence="3">Belongs to the complex I NDUFA2 subunit family.</text>
</comment>
<dbReference type="SUPFAM" id="SSF52833">
    <property type="entry name" value="Thioredoxin-like"/>
    <property type="match status" value="1"/>
</dbReference>
<keyword evidence="9" id="KW-0472">Membrane</keyword>